<comment type="caution">
    <text evidence="2">The sequence shown here is derived from an EMBL/GenBank/DDBJ whole genome shotgun (WGS) entry which is preliminary data.</text>
</comment>
<feature type="region of interest" description="Disordered" evidence="1">
    <location>
        <begin position="14"/>
        <end position="44"/>
    </location>
</feature>
<organism evidence="2 3">
    <name type="scientific">Rosa chinensis</name>
    <name type="common">China rose</name>
    <dbReference type="NCBI Taxonomy" id="74649"/>
    <lineage>
        <taxon>Eukaryota</taxon>
        <taxon>Viridiplantae</taxon>
        <taxon>Streptophyta</taxon>
        <taxon>Embryophyta</taxon>
        <taxon>Tracheophyta</taxon>
        <taxon>Spermatophyta</taxon>
        <taxon>Magnoliopsida</taxon>
        <taxon>eudicotyledons</taxon>
        <taxon>Gunneridae</taxon>
        <taxon>Pentapetalae</taxon>
        <taxon>rosids</taxon>
        <taxon>fabids</taxon>
        <taxon>Rosales</taxon>
        <taxon>Rosaceae</taxon>
        <taxon>Rosoideae</taxon>
        <taxon>Rosoideae incertae sedis</taxon>
        <taxon>Rosa</taxon>
    </lineage>
</organism>
<name>A0A2P6PH36_ROSCH</name>
<keyword evidence="3" id="KW-1185">Reference proteome</keyword>
<reference evidence="2 3" key="1">
    <citation type="journal article" date="2018" name="Nat. Genet.">
        <title>The Rosa genome provides new insights in the design of modern roses.</title>
        <authorList>
            <person name="Bendahmane M."/>
        </authorList>
    </citation>
    <scope>NUCLEOTIDE SEQUENCE [LARGE SCALE GENOMIC DNA]</scope>
    <source>
        <strain evidence="3">cv. Old Blush</strain>
    </source>
</reference>
<protein>
    <submittedName>
        <fullName evidence="2">Uncharacterized protein</fullName>
    </submittedName>
</protein>
<evidence type="ECO:0000313" key="3">
    <source>
        <dbReference type="Proteomes" id="UP000238479"/>
    </source>
</evidence>
<dbReference type="AlphaFoldDB" id="A0A2P6PH36"/>
<evidence type="ECO:0000313" key="2">
    <source>
        <dbReference type="EMBL" id="PRQ21242.1"/>
    </source>
</evidence>
<accession>A0A2P6PH36</accession>
<dbReference type="Proteomes" id="UP000238479">
    <property type="component" value="Chromosome 7"/>
</dbReference>
<gene>
    <name evidence="2" type="ORF">RchiOBHm_Chr7g0237031</name>
</gene>
<evidence type="ECO:0000256" key="1">
    <source>
        <dbReference type="SAM" id="MobiDB-lite"/>
    </source>
</evidence>
<sequence length="54" mass="5974">MLCNLLSYVCDFSGSSHQGDSRSGVSEGQVVPSGSDIRRRETRSTVPSRFDFDF</sequence>
<proteinExistence type="predicted"/>
<feature type="compositionally biased region" description="Polar residues" evidence="1">
    <location>
        <begin position="14"/>
        <end position="26"/>
    </location>
</feature>
<dbReference type="EMBL" id="PDCK01000045">
    <property type="protein sequence ID" value="PRQ21242.1"/>
    <property type="molecule type" value="Genomic_DNA"/>
</dbReference>
<dbReference type="Gramene" id="PRQ21242">
    <property type="protein sequence ID" value="PRQ21242"/>
    <property type="gene ID" value="RchiOBHm_Chr7g0237031"/>
</dbReference>